<feature type="transmembrane region" description="Helical" evidence="9">
    <location>
        <begin position="207"/>
        <end position="225"/>
    </location>
</feature>
<accession>A0A8J5XYB7</accession>
<evidence type="ECO:0000256" key="6">
    <source>
        <dbReference type="ARBA" id="ARBA00023136"/>
    </source>
</evidence>
<reference evidence="10" key="1">
    <citation type="submission" date="2021-05" db="EMBL/GenBank/DDBJ databases">
        <title>The genome of the haptophyte Pavlova lutheri (Diacronema luteri, Pavlovales) - a model for lipid biosynthesis in eukaryotic algae.</title>
        <authorList>
            <person name="Hulatt C.J."/>
            <person name="Posewitz M.C."/>
        </authorList>
    </citation>
    <scope>NUCLEOTIDE SEQUENCE</scope>
    <source>
        <strain evidence="10">NIVA-4/92</strain>
    </source>
</reference>
<feature type="transmembrane region" description="Helical" evidence="9">
    <location>
        <begin position="92"/>
        <end position="109"/>
    </location>
</feature>
<dbReference type="Pfam" id="PF05875">
    <property type="entry name" value="Ceramidase"/>
    <property type="match status" value="1"/>
</dbReference>
<dbReference type="PANTHER" id="PTHR46187:SF3">
    <property type="entry name" value="ALKALINE CERAMIDASE 3"/>
    <property type="match status" value="1"/>
</dbReference>
<dbReference type="InterPro" id="IPR008901">
    <property type="entry name" value="ACER"/>
</dbReference>
<comment type="subcellular location">
    <subcellularLocation>
        <location evidence="1">Membrane</location>
        <topology evidence="1">Multi-pass membrane protein</topology>
    </subcellularLocation>
</comment>
<feature type="binding site" evidence="8">
    <location>
        <position position="79"/>
    </location>
    <ligand>
        <name>Zn(2+)</name>
        <dbReference type="ChEBI" id="CHEBI:29105"/>
        <note>catalytic</note>
    </ligand>
</feature>
<evidence type="ECO:0000313" key="10">
    <source>
        <dbReference type="EMBL" id="KAG8471042.1"/>
    </source>
</evidence>
<feature type="binding site" evidence="8">
    <location>
        <position position="204"/>
    </location>
    <ligand>
        <name>Zn(2+)</name>
        <dbReference type="ChEBI" id="CHEBI:29105"/>
        <note>catalytic</note>
    </ligand>
</feature>
<dbReference type="GO" id="GO:0005789">
    <property type="term" value="C:endoplasmic reticulum membrane"/>
    <property type="evidence" value="ECO:0007669"/>
    <property type="project" value="TreeGrafter"/>
</dbReference>
<gene>
    <name evidence="10" type="ORF">KFE25_009463</name>
</gene>
<evidence type="ECO:0000256" key="3">
    <source>
        <dbReference type="ARBA" id="ARBA00022692"/>
    </source>
</evidence>
<keyword evidence="8" id="KW-0862">Zinc</keyword>
<keyword evidence="4" id="KW-0378">Hydrolase</keyword>
<dbReference type="GO" id="GO:0016811">
    <property type="term" value="F:hydrolase activity, acting on carbon-nitrogen (but not peptide) bonds, in linear amides"/>
    <property type="evidence" value="ECO:0007669"/>
    <property type="project" value="InterPro"/>
</dbReference>
<name>A0A8J5XYB7_DIALT</name>
<dbReference type="GO" id="GO:0046514">
    <property type="term" value="P:ceramide catabolic process"/>
    <property type="evidence" value="ECO:0007669"/>
    <property type="project" value="TreeGrafter"/>
</dbReference>
<comment type="caution">
    <text evidence="10">The sequence shown here is derived from an EMBL/GenBank/DDBJ whole genome shotgun (WGS) entry which is preliminary data.</text>
</comment>
<dbReference type="EMBL" id="JAGTXO010000001">
    <property type="protein sequence ID" value="KAG8471042.1"/>
    <property type="molecule type" value="Genomic_DNA"/>
</dbReference>
<evidence type="ECO:0008006" key="12">
    <source>
        <dbReference type="Google" id="ProtNLM"/>
    </source>
</evidence>
<evidence type="ECO:0000256" key="1">
    <source>
        <dbReference type="ARBA" id="ARBA00004141"/>
    </source>
</evidence>
<protein>
    <recommendedName>
        <fullName evidence="12">Alkaline ceramidase</fullName>
    </recommendedName>
</protein>
<evidence type="ECO:0000256" key="8">
    <source>
        <dbReference type="PIRSR" id="PIRSR608901-2"/>
    </source>
</evidence>
<keyword evidence="11" id="KW-1185">Reference proteome</keyword>
<keyword evidence="3 9" id="KW-0812">Transmembrane</keyword>
<evidence type="ECO:0000313" key="11">
    <source>
        <dbReference type="Proteomes" id="UP000751190"/>
    </source>
</evidence>
<keyword evidence="7" id="KW-0106">Calcium</keyword>
<keyword evidence="5 9" id="KW-1133">Transmembrane helix</keyword>
<dbReference type="OMA" id="FWHILIF"/>
<dbReference type="OrthoDB" id="187171at2759"/>
<proteinExistence type="inferred from homology"/>
<keyword evidence="6 9" id="KW-0472">Membrane</keyword>
<evidence type="ECO:0000256" key="4">
    <source>
        <dbReference type="ARBA" id="ARBA00022801"/>
    </source>
</evidence>
<dbReference type="Proteomes" id="UP000751190">
    <property type="component" value="Unassembled WGS sequence"/>
</dbReference>
<feature type="transmembrane region" description="Helical" evidence="9">
    <location>
        <begin position="118"/>
        <end position="137"/>
    </location>
</feature>
<evidence type="ECO:0000256" key="5">
    <source>
        <dbReference type="ARBA" id="ARBA00022989"/>
    </source>
</evidence>
<organism evidence="10 11">
    <name type="scientific">Diacronema lutheri</name>
    <name type="common">Unicellular marine alga</name>
    <name type="synonym">Monochrysis lutheri</name>
    <dbReference type="NCBI Taxonomy" id="2081491"/>
    <lineage>
        <taxon>Eukaryota</taxon>
        <taxon>Haptista</taxon>
        <taxon>Haptophyta</taxon>
        <taxon>Pavlovophyceae</taxon>
        <taxon>Pavlovales</taxon>
        <taxon>Pavlovaceae</taxon>
        <taxon>Diacronema</taxon>
    </lineage>
</organism>
<keyword evidence="7" id="KW-0479">Metal-binding</keyword>
<dbReference type="GO" id="GO:0046872">
    <property type="term" value="F:metal ion binding"/>
    <property type="evidence" value="ECO:0007669"/>
    <property type="project" value="UniProtKB-KW"/>
</dbReference>
<evidence type="ECO:0000256" key="7">
    <source>
        <dbReference type="PIRSR" id="PIRSR608901-1"/>
    </source>
</evidence>
<evidence type="ECO:0000256" key="9">
    <source>
        <dbReference type="SAM" id="Phobius"/>
    </source>
</evidence>
<comment type="similarity">
    <text evidence="2">Belongs to the alkaline ceramidase family.</text>
</comment>
<feature type="transmembrane region" description="Helical" evidence="9">
    <location>
        <begin position="33"/>
        <end position="51"/>
    </location>
</feature>
<feature type="transmembrane region" description="Helical" evidence="9">
    <location>
        <begin position="58"/>
        <end position="80"/>
    </location>
</feature>
<dbReference type="PANTHER" id="PTHR46187">
    <property type="entry name" value="ALKALINE CERAMIDASE 3"/>
    <property type="match status" value="1"/>
</dbReference>
<sequence length="274" mass="30165">MASHVTTGFWGSPTALHTFCEPKYAPSYFFAEMFNSISSLIFCAAAIYLLVDRDIRADLVVVLLAVALFIIGLGSAAFHATMLWEYELWDELPMLVFVALALLSKAACLPRALQPYRAAYVSAVTLATCGSAAAYVLLKKYDVFVHSFTLIVFVDLAVGSAQPAESRAINWFKLMTALTLAAGKALWEVEVRLCAVEPRVWVLHVAWHVLACASAYCGILCNFLFRVERGLNPHYPHGTEYTTRWSAGQSDCRVLAGGAREPGRATSKDMAKRR</sequence>
<evidence type="ECO:0000256" key="2">
    <source>
        <dbReference type="ARBA" id="ARBA00009780"/>
    </source>
</evidence>
<comment type="cofactor">
    <cofactor evidence="8">
        <name>Zn(2+)</name>
        <dbReference type="ChEBI" id="CHEBI:29105"/>
    </cofactor>
</comment>
<feature type="binding site" evidence="7">
    <location>
        <position position="21"/>
    </location>
    <ligand>
        <name>Ca(2+)</name>
        <dbReference type="ChEBI" id="CHEBI:29108"/>
    </ligand>
</feature>
<dbReference type="AlphaFoldDB" id="A0A8J5XYB7"/>
<dbReference type="GO" id="GO:0046513">
    <property type="term" value="P:ceramide biosynthetic process"/>
    <property type="evidence" value="ECO:0007669"/>
    <property type="project" value="TreeGrafter"/>
</dbReference>
<feature type="binding site" evidence="7">
    <location>
        <position position="32"/>
    </location>
    <ligand>
        <name>Ca(2+)</name>
        <dbReference type="ChEBI" id="CHEBI:29108"/>
    </ligand>
</feature>
<feature type="binding site" evidence="8">
    <location>
        <position position="208"/>
    </location>
    <ligand>
        <name>Zn(2+)</name>
        <dbReference type="ChEBI" id="CHEBI:29105"/>
        <note>catalytic</note>
    </ligand>
</feature>